<name>A0A915E8R8_9BILA</name>
<dbReference type="Proteomes" id="UP000887574">
    <property type="component" value="Unplaced"/>
</dbReference>
<keyword evidence="3" id="KW-1185">Reference proteome</keyword>
<feature type="compositionally biased region" description="Gly residues" evidence="2">
    <location>
        <begin position="139"/>
        <end position="148"/>
    </location>
</feature>
<dbReference type="Pfam" id="PF01391">
    <property type="entry name" value="Collagen"/>
    <property type="match status" value="1"/>
</dbReference>
<proteinExistence type="predicted"/>
<feature type="compositionally biased region" description="Low complexity" evidence="2">
    <location>
        <begin position="149"/>
        <end position="158"/>
    </location>
</feature>
<dbReference type="InterPro" id="IPR008160">
    <property type="entry name" value="Collagen"/>
</dbReference>
<evidence type="ECO:0000256" key="2">
    <source>
        <dbReference type="SAM" id="MobiDB-lite"/>
    </source>
</evidence>
<feature type="compositionally biased region" description="Basic and acidic residues" evidence="2">
    <location>
        <begin position="110"/>
        <end position="129"/>
    </location>
</feature>
<dbReference type="PANTHER" id="PTHR24637:SF421">
    <property type="entry name" value="CUTICLE COLLAGEN DPY-2"/>
    <property type="match status" value="1"/>
</dbReference>
<feature type="region of interest" description="Disordered" evidence="2">
    <location>
        <begin position="250"/>
        <end position="271"/>
    </location>
</feature>
<protein>
    <submittedName>
        <fullName evidence="4">Uncharacterized protein</fullName>
    </submittedName>
</protein>
<feature type="region of interest" description="Disordered" evidence="2">
    <location>
        <begin position="55"/>
        <end position="79"/>
    </location>
</feature>
<dbReference type="WBParaSite" id="jg3754">
    <property type="protein sequence ID" value="jg3754"/>
    <property type="gene ID" value="jg3754"/>
</dbReference>
<keyword evidence="1" id="KW-0677">Repeat</keyword>
<evidence type="ECO:0000256" key="1">
    <source>
        <dbReference type="ARBA" id="ARBA00022737"/>
    </source>
</evidence>
<feature type="region of interest" description="Disordered" evidence="2">
    <location>
        <begin position="109"/>
        <end position="169"/>
    </location>
</feature>
<sequence length="271" mass="28783">MADEAWSELINIKGVIAPAAVFRSRRQTYGESLPKAYPLHNTYAKQDSVNAPSCACSAQNSCPAGPPGPAGRPGEDGLPEFARTAQEDHRGLPESQALMVLMDYQAQQDEMEKTVEQDIARTSGRDGVRGQKGPPGPKGETGPGGQKGPDGYPGPDGQRGNDGAPGPIGPTGLLDCLALTANQDYKVRLESLEKTHSIVPVLTAVLIIKLMDMIINQVQEVVMTISQVEEVVMTTSQAVEQVNDNAVHHTTRTYSQPPSHAPPTAAAVEAQ</sequence>
<dbReference type="AlphaFoldDB" id="A0A915E8R8"/>
<reference evidence="4" key="1">
    <citation type="submission" date="2022-11" db="UniProtKB">
        <authorList>
            <consortium name="WormBaseParasite"/>
        </authorList>
    </citation>
    <scope>IDENTIFICATION</scope>
</reference>
<evidence type="ECO:0000313" key="3">
    <source>
        <dbReference type="Proteomes" id="UP000887574"/>
    </source>
</evidence>
<evidence type="ECO:0000313" key="4">
    <source>
        <dbReference type="WBParaSite" id="jg3754"/>
    </source>
</evidence>
<dbReference type="PANTHER" id="PTHR24637">
    <property type="entry name" value="COLLAGEN"/>
    <property type="match status" value="1"/>
</dbReference>
<accession>A0A915E8R8</accession>
<organism evidence="3 4">
    <name type="scientific">Ditylenchus dipsaci</name>
    <dbReference type="NCBI Taxonomy" id="166011"/>
    <lineage>
        <taxon>Eukaryota</taxon>
        <taxon>Metazoa</taxon>
        <taxon>Ecdysozoa</taxon>
        <taxon>Nematoda</taxon>
        <taxon>Chromadorea</taxon>
        <taxon>Rhabditida</taxon>
        <taxon>Tylenchina</taxon>
        <taxon>Tylenchomorpha</taxon>
        <taxon>Sphaerularioidea</taxon>
        <taxon>Anguinidae</taxon>
        <taxon>Anguininae</taxon>
        <taxon>Ditylenchus</taxon>
    </lineage>
</organism>